<dbReference type="AlphaFoldDB" id="W7IQF9"/>
<sequence>MYLELVTAMDAGASEAAARLAAVTAAGDRLFTWALAAAGLTTARGETVVR</sequence>
<gene>
    <name evidence="1" type="ORF">UO65_5943</name>
</gene>
<organism evidence="1 2">
    <name type="scientific">Actinokineospora spheciospongiae</name>
    <dbReference type="NCBI Taxonomy" id="909613"/>
    <lineage>
        <taxon>Bacteria</taxon>
        <taxon>Bacillati</taxon>
        <taxon>Actinomycetota</taxon>
        <taxon>Actinomycetes</taxon>
        <taxon>Pseudonocardiales</taxon>
        <taxon>Pseudonocardiaceae</taxon>
        <taxon>Actinokineospora</taxon>
    </lineage>
</organism>
<dbReference type="Proteomes" id="UP000019277">
    <property type="component" value="Unassembled WGS sequence"/>
</dbReference>
<accession>W7IQF9</accession>
<protein>
    <submittedName>
        <fullName evidence="1">Uncharacterized protein</fullName>
    </submittedName>
</protein>
<keyword evidence="2" id="KW-1185">Reference proteome</keyword>
<name>W7IQF9_9PSEU</name>
<evidence type="ECO:0000313" key="2">
    <source>
        <dbReference type="Proteomes" id="UP000019277"/>
    </source>
</evidence>
<reference evidence="1 2" key="1">
    <citation type="journal article" date="2014" name="Genome Announc.">
        <title>Draft Genome Sequence of the Antitrypanosomally Active Sponge-Associated Bacterium Actinokineospora sp. Strain EG49.</title>
        <authorList>
            <person name="Harjes J."/>
            <person name="Ryu T."/>
            <person name="Abdelmohsen U.R."/>
            <person name="Moitinho-Silva L."/>
            <person name="Horn H."/>
            <person name="Ravasi T."/>
            <person name="Hentschel U."/>
        </authorList>
    </citation>
    <scope>NUCLEOTIDE SEQUENCE [LARGE SCALE GENOMIC DNA]</scope>
    <source>
        <strain evidence="1 2">EG49</strain>
    </source>
</reference>
<evidence type="ECO:0000313" key="1">
    <source>
        <dbReference type="EMBL" id="EWC58766.1"/>
    </source>
</evidence>
<dbReference type="RefSeq" id="WP_161784535.1">
    <property type="nucleotide sequence ID" value="NZ_AYXG01000229.1"/>
</dbReference>
<comment type="caution">
    <text evidence="1">The sequence shown here is derived from an EMBL/GenBank/DDBJ whole genome shotgun (WGS) entry which is preliminary data.</text>
</comment>
<dbReference type="EMBL" id="AYXG01000229">
    <property type="protein sequence ID" value="EWC58766.1"/>
    <property type="molecule type" value="Genomic_DNA"/>
</dbReference>
<proteinExistence type="predicted"/>